<comment type="caution">
    <text evidence="8">The sequence shown here is derived from an EMBL/GenBank/DDBJ whole genome shotgun (WGS) entry which is preliminary data.</text>
</comment>
<accession>A0A820D4G9</accession>
<evidence type="ECO:0000256" key="7">
    <source>
        <dbReference type="ARBA" id="ARBA00023033"/>
    </source>
</evidence>
<name>A0A820D4G9_9BILA</name>
<proteinExistence type="inferred from homology"/>
<dbReference type="Pfam" id="PF00067">
    <property type="entry name" value="p450"/>
    <property type="match status" value="1"/>
</dbReference>
<reference evidence="8" key="1">
    <citation type="submission" date="2021-02" db="EMBL/GenBank/DDBJ databases">
        <authorList>
            <person name="Nowell W R."/>
        </authorList>
    </citation>
    <scope>NUCLEOTIDE SEQUENCE</scope>
</reference>
<comment type="cofactor">
    <cofactor evidence="1">
        <name>heme</name>
        <dbReference type="ChEBI" id="CHEBI:30413"/>
    </cofactor>
</comment>
<dbReference type="SUPFAM" id="SSF48264">
    <property type="entry name" value="Cytochrome P450"/>
    <property type="match status" value="1"/>
</dbReference>
<sequence>MSAFGLQAIRDMFSAMMDICSQLILRWKRFAGEEIDFLHNLCDEIVQERRKYPNDVNDLLNQMINGKESETCQQLSDENIRCQLLTFLVAGHETTSGLLSFTMYYLLKNPQAVQKAQAEIDQYNEITIDVLSKLKYIDAVLKETLRLQPTAPAFVLESKVGDIVLPEGYIVHQNETVVVSLS</sequence>
<keyword evidence="3" id="KW-0349">Heme</keyword>
<dbReference type="PANTHER" id="PTHR24292:SF54">
    <property type="entry name" value="CYP9F3-RELATED"/>
    <property type="match status" value="1"/>
</dbReference>
<keyword evidence="4" id="KW-0479">Metal-binding</keyword>
<evidence type="ECO:0000313" key="9">
    <source>
        <dbReference type="Proteomes" id="UP000663823"/>
    </source>
</evidence>
<protein>
    <recommendedName>
        <fullName evidence="10">Cytochrome P450</fullName>
    </recommendedName>
</protein>
<keyword evidence="5" id="KW-0560">Oxidoreductase</keyword>
<evidence type="ECO:0000256" key="4">
    <source>
        <dbReference type="ARBA" id="ARBA00022723"/>
    </source>
</evidence>
<dbReference type="AlphaFoldDB" id="A0A820D4G9"/>
<evidence type="ECO:0000256" key="6">
    <source>
        <dbReference type="ARBA" id="ARBA00023004"/>
    </source>
</evidence>
<gene>
    <name evidence="8" type="ORF">OTI717_LOCUS39565</name>
</gene>
<dbReference type="InterPro" id="IPR001128">
    <property type="entry name" value="Cyt_P450"/>
</dbReference>
<dbReference type="GO" id="GO:0016705">
    <property type="term" value="F:oxidoreductase activity, acting on paired donors, with incorporation or reduction of molecular oxygen"/>
    <property type="evidence" value="ECO:0007669"/>
    <property type="project" value="InterPro"/>
</dbReference>
<evidence type="ECO:0008006" key="10">
    <source>
        <dbReference type="Google" id="ProtNLM"/>
    </source>
</evidence>
<dbReference type="GO" id="GO:0004497">
    <property type="term" value="F:monooxygenase activity"/>
    <property type="evidence" value="ECO:0007669"/>
    <property type="project" value="UniProtKB-KW"/>
</dbReference>
<evidence type="ECO:0000313" key="8">
    <source>
        <dbReference type="EMBL" id="CAF4226287.1"/>
    </source>
</evidence>
<evidence type="ECO:0000256" key="5">
    <source>
        <dbReference type="ARBA" id="ARBA00023002"/>
    </source>
</evidence>
<dbReference type="GO" id="GO:0020037">
    <property type="term" value="F:heme binding"/>
    <property type="evidence" value="ECO:0007669"/>
    <property type="project" value="InterPro"/>
</dbReference>
<evidence type="ECO:0000256" key="2">
    <source>
        <dbReference type="ARBA" id="ARBA00010617"/>
    </source>
</evidence>
<dbReference type="InterPro" id="IPR036396">
    <property type="entry name" value="Cyt_P450_sf"/>
</dbReference>
<dbReference type="InterPro" id="IPR002401">
    <property type="entry name" value="Cyt_P450_E_grp-I"/>
</dbReference>
<evidence type="ECO:0000256" key="3">
    <source>
        <dbReference type="ARBA" id="ARBA00022617"/>
    </source>
</evidence>
<dbReference type="PRINTS" id="PR00463">
    <property type="entry name" value="EP450I"/>
</dbReference>
<dbReference type="PANTHER" id="PTHR24292">
    <property type="entry name" value="CYTOCHROME P450"/>
    <property type="match status" value="1"/>
</dbReference>
<evidence type="ECO:0000256" key="1">
    <source>
        <dbReference type="ARBA" id="ARBA00001971"/>
    </source>
</evidence>
<keyword evidence="7" id="KW-0503">Monooxygenase</keyword>
<dbReference type="Proteomes" id="UP000663823">
    <property type="component" value="Unassembled WGS sequence"/>
</dbReference>
<organism evidence="8 9">
    <name type="scientific">Rotaria sordida</name>
    <dbReference type="NCBI Taxonomy" id="392033"/>
    <lineage>
        <taxon>Eukaryota</taxon>
        <taxon>Metazoa</taxon>
        <taxon>Spiralia</taxon>
        <taxon>Gnathifera</taxon>
        <taxon>Rotifera</taxon>
        <taxon>Eurotatoria</taxon>
        <taxon>Bdelloidea</taxon>
        <taxon>Philodinida</taxon>
        <taxon>Philodinidae</taxon>
        <taxon>Rotaria</taxon>
    </lineage>
</organism>
<keyword evidence="6" id="KW-0408">Iron</keyword>
<dbReference type="GO" id="GO:0005506">
    <property type="term" value="F:iron ion binding"/>
    <property type="evidence" value="ECO:0007669"/>
    <property type="project" value="InterPro"/>
</dbReference>
<dbReference type="PRINTS" id="PR00385">
    <property type="entry name" value="P450"/>
</dbReference>
<dbReference type="EMBL" id="CAJOAX010026314">
    <property type="protein sequence ID" value="CAF4226287.1"/>
    <property type="molecule type" value="Genomic_DNA"/>
</dbReference>
<comment type="similarity">
    <text evidence="2">Belongs to the cytochrome P450 family.</text>
</comment>
<dbReference type="Gene3D" id="1.10.630.10">
    <property type="entry name" value="Cytochrome P450"/>
    <property type="match status" value="1"/>
</dbReference>
<dbReference type="InterPro" id="IPR050476">
    <property type="entry name" value="Insect_CytP450_Detox"/>
</dbReference>